<keyword evidence="1" id="KW-0663">Pyridoxal phosphate</keyword>
<dbReference type="SUPFAM" id="SSF53383">
    <property type="entry name" value="PLP-dependent transferases"/>
    <property type="match status" value="1"/>
</dbReference>
<keyword evidence="3" id="KW-0032">Aminotransferase</keyword>
<reference evidence="3 4" key="1">
    <citation type="submission" date="2023-10" db="EMBL/GenBank/DDBJ databases">
        <title>Noviherbaspirillum sp. CPCC 100848 genome assembly.</title>
        <authorList>
            <person name="Li X.Y."/>
            <person name="Fang X.M."/>
        </authorList>
    </citation>
    <scope>NUCLEOTIDE SEQUENCE [LARGE SCALE GENOMIC DNA]</scope>
    <source>
        <strain evidence="3 4">CPCC 100848</strain>
    </source>
</reference>
<name>A0ABU6JHA4_9BURK</name>
<dbReference type="GO" id="GO:0008483">
    <property type="term" value="F:transaminase activity"/>
    <property type="evidence" value="ECO:0007669"/>
    <property type="project" value="UniProtKB-KW"/>
</dbReference>
<dbReference type="InterPro" id="IPR015424">
    <property type="entry name" value="PyrdxlP-dep_Trfase"/>
</dbReference>
<dbReference type="PROSITE" id="PS51318">
    <property type="entry name" value="TAT"/>
    <property type="match status" value="1"/>
</dbReference>
<dbReference type="InterPro" id="IPR015421">
    <property type="entry name" value="PyrdxlP-dep_Trfase_major"/>
</dbReference>
<dbReference type="InterPro" id="IPR015422">
    <property type="entry name" value="PyrdxlP-dep_Trfase_small"/>
</dbReference>
<sequence length="487" mass="53637">MSKDVVTEDSGNAIAGSSYGDTRHWTPSRRDFLRMLGAGAAVAAASPLSAFANNTSAVALRSRLLQDDRFWASINSMFVLDPNRTFMNIGTAGSMPKISLDIFDEENRTKARNSGSGYTNLLADRTKVAPGFGVDPDELAFSANTSSGMCHAILGLDWKAGDVVVTTNHEHPGGDVPLRIAEHRYGIEVSRVPMPVGNDQTAETYVNLFQQRINQLRASGKRVKAMMWSSPTYKTGTMLPIAELMEVAKQNELISIVDGAHLPGMMAYDYAKLGMDFMSGAGHKWQCGPGSTGILVVRNKIRASNPLPLPKWYPIHTSSYPTTPPVRTTTGTATYDIGSIITSCGSLHTPMFSALVKACEMWDQIGRKKIETYDLTLSQYLKEKIAERWGVERLYSPKDDPRLVSAITSFNPFHNAIDVLNSTKSGTFVSRMLSDYNRGFVIRNVNVPVINSQADHWPVRISTHLWHNASDVDRLVDAMWDLSKKLA</sequence>
<protein>
    <submittedName>
        <fullName evidence="3">Aminotransferase class V-fold PLP-dependent enzyme</fullName>
    </submittedName>
</protein>
<evidence type="ECO:0000313" key="3">
    <source>
        <dbReference type="EMBL" id="MEC4723050.1"/>
    </source>
</evidence>
<dbReference type="Pfam" id="PF00266">
    <property type="entry name" value="Aminotran_5"/>
    <property type="match status" value="1"/>
</dbReference>
<dbReference type="InterPro" id="IPR019546">
    <property type="entry name" value="TAT_signal_bac_arc"/>
</dbReference>
<dbReference type="Gene3D" id="3.40.640.10">
    <property type="entry name" value="Type I PLP-dependent aspartate aminotransferase-like (Major domain)"/>
    <property type="match status" value="1"/>
</dbReference>
<dbReference type="PANTHER" id="PTHR43092">
    <property type="entry name" value="L-CYSTEINE DESULFHYDRASE"/>
    <property type="match status" value="1"/>
</dbReference>
<dbReference type="NCBIfam" id="TIGR01409">
    <property type="entry name" value="TAT_signal_seq"/>
    <property type="match status" value="1"/>
</dbReference>
<dbReference type="Proteomes" id="UP001352263">
    <property type="component" value="Unassembled WGS sequence"/>
</dbReference>
<dbReference type="InterPro" id="IPR000192">
    <property type="entry name" value="Aminotrans_V_dom"/>
</dbReference>
<dbReference type="EMBL" id="JAWIIV010000042">
    <property type="protein sequence ID" value="MEC4723050.1"/>
    <property type="molecule type" value="Genomic_DNA"/>
</dbReference>
<dbReference type="InterPro" id="IPR006311">
    <property type="entry name" value="TAT_signal"/>
</dbReference>
<dbReference type="PANTHER" id="PTHR43092:SF2">
    <property type="entry name" value="HERCYNYLCYSTEINE SULFOXIDE LYASE"/>
    <property type="match status" value="1"/>
</dbReference>
<comment type="caution">
    <text evidence="3">The sequence shown here is derived from an EMBL/GenBank/DDBJ whole genome shotgun (WGS) entry which is preliminary data.</text>
</comment>
<gene>
    <name evidence="3" type="ORF">RY831_28215</name>
</gene>
<keyword evidence="3" id="KW-0808">Transferase</keyword>
<organism evidence="3 4">
    <name type="scientific">Noviherbaspirillum album</name>
    <dbReference type="NCBI Taxonomy" id="3080276"/>
    <lineage>
        <taxon>Bacteria</taxon>
        <taxon>Pseudomonadati</taxon>
        <taxon>Pseudomonadota</taxon>
        <taxon>Betaproteobacteria</taxon>
        <taxon>Burkholderiales</taxon>
        <taxon>Oxalobacteraceae</taxon>
        <taxon>Noviherbaspirillum</taxon>
    </lineage>
</organism>
<proteinExistence type="predicted"/>
<evidence type="ECO:0000313" key="4">
    <source>
        <dbReference type="Proteomes" id="UP001352263"/>
    </source>
</evidence>
<dbReference type="Gene3D" id="3.90.1150.10">
    <property type="entry name" value="Aspartate Aminotransferase, domain 1"/>
    <property type="match status" value="1"/>
</dbReference>
<evidence type="ECO:0000259" key="2">
    <source>
        <dbReference type="Pfam" id="PF00266"/>
    </source>
</evidence>
<accession>A0ABU6JHA4</accession>
<feature type="domain" description="Aminotransferase class V" evidence="2">
    <location>
        <begin position="124"/>
        <end position="410"/>
    </location>
</feature>
<evidence type="ECO:0000256" key="1">
    <source>
        <dbReference type="ARBA" id="ARBA00022898"/>
    </source>
</evidence>
<keyword evidence="4" id="KW-1185">Reference proteome</keyword>